<dbReference type="EMBL" id="AJIL01000152">
    <property type="protein sequence ID" value="KNE92858.1"/>
    <property type="molecule type" value="Genomic_DNA"/>
</dbReference>
<organism evidence="2 3">
    <name type="scientific">Puccinia striiformis f. sp. tritici PST-78</name>
    <dbReference type="NCBI Taxonomy" id="1165861"/>
    <lineage>
        <taxon>Eukaryota</taxon>
        <taxon>Fungi</taxon>
        <taxon>Dikarya</taxon>
        <taxon>Basidiomycota</taxon>
        <taxon>Pucciniomycotina</taxon>
        <taxon>Pucciniomycetes</taxon>
        <taxon>Pucciniales</taxon>
        <taxon>Pucciniaceae</taxon>
        <taxon>Puccinia</taxon>
    </lineage>
</organism>
<name>A0A0L0V0Q3_9BASI</name>
<feature type="region of interest" description="Disordered" evidence="1">
    <location>
        <begin position="24"/>
        <end position="57"/>
    </location>
</feature>
<comment type="caution">
    <text evidence="2">The sequence shown here is derived from an EMBL/GenBank/DDBJ whole genome shotgun (WGS) entry which is preliminary data.</text>
</comment>
<feature type="compositionally biased region" description="Low complexity" evidence="1">
    <location>
        <begin position="99"/>
        <end position="112"/>
    </location>
</feature>
<proteinExistence type="predicted"/>
<evidence type="ECO:0000256" key="1">
    <source>
        <dbReference type="SAM" id="MobiDB-lite"/>
    </source>
</evidence>
<feature type="region of interest" description="Disordered" evidence="1">
    <location>
        <begin position="130"/>
        <end position="150"/>
    </location>
</feature>
<evidence type="ECO:0000313" key="2">
    <source>
        <dbReference type="EMBL" id="KNE92858.1"/>
    </source>
</evidence>
<protein>
    <submittedName>
        <fullName evidence="2">Uncharacterized protein</fullName>
    </submittedName>
</protein>
<gene>
    <name evidence="2" type="ORF">PSTG_13768</name>
</gene>
<sequence>MTIDFWTTTILACQRKRNRVERVHLEPEAASEPSDLDEEEVHGSYVLPQSPGTPPQGFLCAPRPASKETLTRAAKHRRAANLGAPCNKLGAQKGGGTQKKGCGTQKKGSGTQKKVRKLVLGRMGLKTEVVPALKGPGDPNNSEVCEQRSA</sequence>
<reference evidence="3" key="1">
    <citation type="submission" date="2014-03" db="EMBL/GenBank/DDBJ databases">
        <title>The Genome Sequence of Puccinia striiformis f. sp. tritici PST-78.</title>
        <authorList>
            <consortium name="The Broad Institute Genome Sequencing Platform"/>
            <person name="Cuomo C."/>
            <person name="Hulbert S."/>
            <person name="Chen X."/>
            <person name="Walker B."/>
            <person name="Young S.K."/>
            <person name="Zeng Q."/>
            <person name="Gargeya S."/>
            <person name="Fitzgerald M."/>
            <person name="Haas B."/>
            <person name="Abouelleil A."/>
            <person name="Alvarado L."/>
            <person name="Arachchi H.M."/>
            <person name="Berlin A.M."/>
            <person name="Chapman S.B."/>
            <person name="Goldberg J."/>
            <person name="Griggs A."/>
            <person name="Gujja S."/>
            <person name="Hansen M."/>
            <person name="Howarth C."/>
            <person name="Imamovic A."/>
            <person name="Larimer J."/>
            <person name="McCowan C."/>
            <person name="Montmayeur A."/>
            <person name="Murphy C."/>
            <person name="Neiman D."/>
            <person name="Pearson M."/>
            <person name="Priest M."/>
            <person name="Roberts A."/>
            <person name="Saif S."/>
            <person name="Shea T."/>
            <person name="Sisk P."/>
            <person name="Sykes S."/>
            <person name="Wortman J."/>
            <person name="Nusbaum C."/>
            <person name="Birren B."/>
        </authorList>
    </citation>
    <scope>NUCLEOTIDE SEQUENCE [LARGE SCALE GENOMIC DNA]</scope>
    <source>
        <strain evidence="3">race PST-78</strain>
    </source>
</reference>
<dbReference type="Proteomes" id="UP000054564">
    <property type="component" value="Unassembled WGS sequence"/>
</dbReference>
<keyword evidence="3" id="KW-1185">Reference proteome</keyword>
<dbReference type="AlphaFoldDB" id="A0A0L0V0Q3"/>
<evidence type="ECO:0000313" key="3">
    <source>
        <dbReference type="Proteomes" id="UP000054564"/>
    </source>
</evidence>
<accession>A0A0L0V0Q3</accession>
<feature type="region of interest" description="Disordered" evidence="1">
    <location>
        <begin position="77"/>
        <end position="114"/>
    </location>
</feature>